<evidence type="ECO:0000259" key="10">
    <source>
        <dbReference type="PROSITE" id="PS51296"/>
    </source>
</evidence>
<keyword evidence="4" id="KW-0479">Metal-binding</keyword>
<evidence type="ECO:0000313" key="12">
    <source>
        <dbReference type="Proteomes" id="UP000564496"/>
    </source>
</evidence>
<dbReference type="GO" id="GO:0016705">
    <property type="term" value="F:oxidoreductase activity, acting on paired donors, with incorporation or reduction of molecular oxygen"/>
    <property type="evidence" value="ECO:0007669"/>
    <property type="project" value="UniProtKB-ARBA"/>
</dbReference>
<dbReference type="PROSITE" id="PS51318">
    <property type="entry name" value="TAT"/>
    <property type="match status" value="1"/>
</dbReference>
<dbReference type="InterPro" id="IPR017941">
    <property type="entry name" value="Rieske_2Fe-2S"/>
</dbReference>
<dbReference type="InterPro" id="IPR005805">
    <property type="entry name" value="Rieske_Fe-S_prot_C"/>
</dbReference>
<evidence type="ECO:0000256" key="3">
    <source>
        <dbReference type="ARBA" id="ARBA00022714"/>
    </source>
</evidence>
<evidence type="ECO:0000256" key="9">
    <source>
        <dbReference type="ARBA" id="ARBA00034078"/>
    </source>
</evidence>
<accession>A0A7Z0DMH4</accession>
<dbReference type="Proteomes" id="UP000564496">
    <property type="component" value="Unassembled WGS sequence"/>
</dbReference>
<evidence type="ECO:0000256" key="2">
    <source>
        <dbReference type="ARBA" id="ARBA00015816"/>
    </source>
</evidence>
<keyword evidence="5" id="KW-0408">Iron</keyword>
<dbReference type="EMBL" id="JACBZR010000001">
    <property type="protein sequence ID" value="NYI77941.1"/>
    <property type="molecule type" value="Genomic_DNA"/>
</dbReference>
<dbReference type="InterPro" id="IPR014349">
    <property type="entry name" value="Rieske_Fe-S_prot"/>
</dbReference>
<dbReference type="GO" id="GO:0051537">
    <property type="term" value="F:2 iron, 2 sulfur cluster binding"/>
    <property type="evidence" value="ECO:0007669"/>
    <property type="project" value="UniProtKB-KW"/>
</dbReference>
<keyword evidence="12" id="KW-1185">Reference proteome</keyword>
<dbReference type="PANTHER" id="PTHR10134">
    <property type="entry name" value="CYTOCHROME B-C1 COMPLEX SUBUNIT RIESKE, MITOCHONDRIAL"/>
    <property type="match status" value="1"/>
</dbReference>
<sequence length="142" mass="14001">MSESGITRRRVVTGTAVGAVGVPLLVACGSGDGGSGADSSGDTEPAGSGPLVAVSEVPVGGGVVVADRNLVATQPTEGTFKVFSAICPHRSCPVTKVAGGSIDCPCHGSRFSIEDGSVMQGPATSPLEEVSFEVTDGEIVPS</sequence>
<dbReference type="AlphaFoldDB" id="A0A7Z0DMH4"/>
<evidence type="ECO:0000256" key="8">
    <source>
        <dbReference type="ARBA" id="ARBA00029586"/>
    </source>
</evidence>
<evidence type="ECO:0000256" key="4">
    <source>
        <dbReference type="ARBA" id="ARBA00022723"/>
    </source>
</evidence>
<dbReference type="GO" id="GO:0046872">
    <property type="term" value="F:metal ion binding"/>
    <property type="evidence" value="ECO:0007669"/>
    <property type="project" value="UniProtKB-KW"/>
</dbReference>
<reference evidence="11 12" key="1">
    <citation type="submission" date="2020-07" db="EMBL/GenBank/DDBJ databases">
        <title>Sequencing the genomes of 1000 actinobacteria strains.</title>
        <authorList>
            <person name="Klenk H.-P."/>
        </authorList>
    </citation>
    <scope>NUCLEOTIDE SEQUENCE [LARGE SCALE GENOMIC DNA]</scope>
    <source>
        <strain evidence="11 12">DSM 26487</strain>
    </source>
</reference>
<keyword evidence="6" id="KW-0411">Iron-sulfur</keyword>
<comment type="function">
    <text evidence="1">Iron-sulfur subunit of the cytochrome bc1 complex, an essential component of the respiratory electron transport chain required for ATP synthesis. The bc1 complex catalyzes the oxidation of menaquinol and the reduction of cytochrome c in the respiratory chain. The bc1 complex operates through a Q-cycle mechanism that couples electron transfer to generation of the proton gradient that drives ATP synthesis.</text>
</comment>
<dbReference type="GO" id="GO:0004497">
    <property type="term" value="F:monooxygenase activity"/>
    <property type="evidence" value="ECO:0007669"/>
    <property type="project" value="UniProtKB-ARBA"/>
</dbReference>
<evidence type="ECO:0000256" key="7">
    <source>
        <dbReference type="ARBA" id="ARBA00023157"/>
    </source>
</evidence>
<dbReference type="GO" id="GO:0016020">
    <property type="term" value="C:membrane"/>
    <property type="evidence" value="ECO:0007669"/>
    <property type="project" value="InterPro"/>
</dbReference>
<proteinExistence type="predicted"/>
<evidence type="ECO:0000256" key="5">
    <source>
        <dbReference type="ARBA" id="ARBA00023004"/>
    </source>
</evidence>
<comment type="cofactor">
    <cofactor evidence="9">
        <name>[2Fe-2S] cluster</name>
        <dbReference type="ChEBI" id="CHEBI:190135"/>
    </cofactor>
</comment>
<evidence type="ECO:0000313" key="11">
    <source>
        <dbReference type="EMBL" id="NYI77941.1"/>
    </source>
</evidence>
<keyword evidence="7" id="KW-1015">Disulfide bond</keyword>
<keyword evidence="3" id="KW-0001">2Fe-2S</keyword>
<dbReference type="RefSeq" id="WP_179658366.1">
    <property type="nucleotide sequence ID" value="NZ_JACBZR010000001.1"/>
</dbReference>
<protein>
    <recommendedName>
        <fullName evidence="2">Cytochrome bc1 complex Rieske iron-sulfur subunit</fullName>
    </recommendedName>
    <alternativeName>
        <fullName evidence="8">Cytochrome bc1 reductase complex subunit QcrA</fullName>
    </alternativeName>
</protein>
<organism evidence="11 12">
    <name type="scientific">Nocardioides panzhihuensis</name>
    <dbReference type="NCBI Taxonomy" id="860243"/>
    <lineage>
        <taxon>Bacteria</taxon>
        <taxon>Bacillati</taxon>
        <taxon>Actinomycetota</taxon>
        <taxon>Actinomycetes</taxon>
        <taxon>Propionibacteriales</taxon>
        <taxon>Nocardioidaceae</taxon>
        <taxon>Nocardioides</taxon>
    </lineage>
</organism>
<dbReference type="PRINTS" id="PR00162">
    <property type="entry name" value="RIESKE"/>
</dbReference>
<name>A0A7Z0DMH4_9ACTN</name>
<evidence type="ECO:0000256" key="6">
    <source>
        <dbReference type="ARBA" id="ARBA00023014"/>
    </source>
</evidence>
<dbReference type="SUPFAM" id="SSF50022">
    <property type="entry name" value="ISP domain"/>
    <property type="match status" value="1"/>
</dbReference>
<dbReference type="Pfam" id="PF00355">
    <property type="entry name" value="Rieske"/>
    <property type="match status" value="1"/>
</dbReference>
<dbReference type="InterPro" id="IPR006311">
    <property type="entry name" value="TAT_signal"/>
</dbReference>
<evidence type="ECO:0000256" key="1">
    <source>
        <dbReference type="ARBA" id="ARBA00002494"/>
    </source>
</evidence>
<dbReference type="FunFam" id="2.102.10.10:FF:000016">
    <property type="entry name" value="Nitrite reductase/ring-hydroxylating ferredoxin subunit"/>
    <property type="match status" value="1"/>
</dbReference>
<comment type="caution">
    <text evidence="11">The sequence shown here is derived from an EMBL/GenBank/DDBJ whole genome shotgun (WGS) entry which is preliminary data.</text>
</comment>
<gene>
    <name evidence="11" type="ORF">BJ988_002589</name>
</gene>
<dbReference type="InterPro" id="IPR036922">
    <property type="entry name" value="Rieske_2Fe-2S_sf"/>
</dbReference>
<feature type="domain" description="Rieske" evidence="10">
    <location>
        <begin position="49"/>
        <end position="141"/>
    </location>
</feature>
<dbReference type="PROSITE" id="PS51296">
    <property type="entry name" value="RIESKE"/>
    <property type="match status" value="1"/>
</dbReference>
<dbReference type="Gene3D" id="2.102.10.10">
    <property type="entry name" value="Rieske [2Fe-2S] iron-sulphur domain"/>
    <property type="match status" value="1"/>
</dbReference>
<dbReference type="CDD" id="cd03467">
    <property type="entry name" value="Rieske"/>
    <property type="match status" value="1"/>
</dbReference>